<evidence type="ECO:0000256" key="1">
    <source>
        <dbReference type="SAM" id="MobiDB-lite"/>
    </source>
</evidence>
<gene>
    <name evidence="2" type="ORF">BN77_3203</name>
</gene>
<evidence type="ECO:0000313" key="3">
    <source>
        <dbReference type="Proteomes" id="UP000009319"/>
    </source>
</evidence>
<comment type="caution">
    <text evidence="2">The sequence shown here is derived from an EMBL/GenBank/DDBJ whole genome shotgun (WGS) entry which is preliminary data.</text>
</comment>
<keyword evidence="3" id="KW-1185">Reference proteome</keyword>
<dbReference type="HOGENOM" id="CLU_3029293_0_0_5"/>
<reference evidence="2 3" key="1">
    <citation type="journal article" date="2013" name="Genome Announc.">
        <title>Draft Genome Sequence of Rhizobium mesoamericanum STM3625, a Nitrogen-Fixing Symbiont of Mimosa pudica Isolated in French Guiana (South America).</title>
        <authorList>
            <person name="Moulin L."/>
            <person name="Mornico D."/>
            <person name="Melkonian R."/>
            <person name="Klonowska A."/>
        </authorList>
    </citation>
    <scope>NUCLEOTIDE SEQUENCE [LARGE SCALE GENOMIC DNA]</scope>
    <source>
        <strain evidence="2 3">STM3625</strain>
    </source>
</reference>
<dbReference type="Proteomes" id="UP000009319">
    <property type="component" value="Unassembled WGS sequence"/>
</dbReference>
<evidence type="ECO:0000313" key="2">
    <source>
        <dbReference type="EMBL" id="CCM76016.1"/>
    </source>
</evidence>
<feature type="region of interest" description="Disordered" evidence="1">
    <location>
        <begin position="34"/>
        <end position="55"/>
    </location>
</feature>
<accession>K0PHM9</accession>
<proteinExistence type="predicted"/>
<name>K0PHM9_9HYPH</name>
<dbReference type="EMBL" id="CANI01000020">
    <property type="protein sequence ID" value="CCM76016.1"/>
    <property type="molecule type" value="Genomic_DNA"/>
</dbReference>
<dbReference type="AlphaFoldDB" id="K0PHM9"/>
<protein>
    <submittedName>
        <fullName evidence="2">Uncharacterized protein</fullName>
    </submittedName>
</protein>
<sequence>MTSDFVVVPDKQSSIVEIERPKLREDGSLTAVPESIARSHGRPEDCTSDPVVVIS</sequence>
<organism evidence="2 3">
    <name type="scientific">Rhizobium mesoamericanum STM3625</name>
    <dbReference type="NCBI Taxonomy" id="1211777"/>
    <lineage>
        <taxon>Bacteria</taxon>
        <taxon>Pseudomonadati</taxon>
        <taxon>Pseudomonadota</taxon>
        <taxon>Alphaproteobacteria</taxon>
        <taxon>Hyphomicrobiales</taxon>
        <taxon>Rhizobiaceae</taxon>
        <taxon>Rhizobium/Agrobacterium group</taxon>
        <taxon>Rhizobium</taxon>
    </lineage>
</organism>
<dbReference type="STRING" id="1211777.BN77_3203"/>